<dbReference type="STRING" id="1429083.GCA_001885685_00247"/>
<sequence>MKALAVLTLALAANAVAAQTPLEAEAQDITEAFMLSLKSSLTASLQEGGPVEAIQHCQHLAPSLAEQFARKGWQVGRTSLKLRNPNNAPDEWELAQLLAFAKRLEQGEKPAALFASQQEGGEFRYMQAIVVGKPCLACHGESLTAEISQILDARYPQDKARGYTAGQLRGAFTLRKALNEP</sequence>
<dbReference type="EMBL" id="FOAS01000016">
    <property type="protein sequence ID" value="SEL64763.1"/>
    <property type="molecule type" value="Genomic_DNA"/>
</dbReference>
<dbReference type="InterPro" id="IPR021796">
    <property type="entry name" value="Tll0287-like_dom"/>
</dbReference>
<reference evidence="3 4" key="1">
    <citation type="submission" date="2016-10" db="EMBL/GenBank/DDBJ databases">
        <authorList>
            <person name="de Groot N.N."/>
        </authorList>
    </citation>
    <scope>NUCLEOTIDE SEQUENCE [LARGE SCALE GENOMIC DNA]</scope>
    <source>
        <strain evidence="3 4">JCM 19513</strain>
    </source>
</reference>
<feature type="signal peptide" evidence="1">
    <location>
        <begin position="1"/>
        <end position="18"/>
    </location>
</feature>
<accession>A0A1H7RWZ5</accession>
<name>A0A1H7RWZ5_9GAMM</name>
<evidence type="ECO:0000313" key="4">
    <source>
        <dbReference type="Proteomes" id="UP000185766"/>
    </source>
</evidence>
<dbReference type="RefSeq" id="WP_074870117.1">
    <property type="nucleotide sequence ID" value="NZ_FOAS01000016.1"/>
</dbReference>
<keyword evidence="4" id="KW-1185">Reference proteome</keyword>
<feature type="domain" description="Tll0287-like" evidence="2">
    <location>
        <begin position="23"/>
        <end position="174"/>
    </location>
</feature>
<proteinExistence type="predicted"/>
<dbReference type="Proteomes" id="UP000185766">
    <property type="component" value="Unassembled WGS sequence"/>
</dbReference>
<protein>
    <recommendedName>
        <fullName evidence="2">Tll0287-like domain-containing protein</fullName>
    </recommendedName>
</protein>
<dbReference type="Pfam" id="PF11845">
    <property type="entry name" value="Tll0287-like"/>
    <property type="match status" value="1"/>
</dbReference>
<dbReference type="AlphaFoldDB" id="A0A1H7RWZ5"/>
<organism evidence="3 4">
    <name type="scientific">Atopomonas hussainii</name>
    <dbReference type="NCBI Taxonomy" id="1429083"/>
    <lineage>
        <taxon>Bacteria</taxon>
        <taxon>Pseudomonadati</taxon>
        <taxon>Pseudomonadota</taxon>
        <taxon>Gammaproteobacteria</taxon>
        <taxon>Pseudomonadales</taxon>
        <taxon>Pseudomonadaceae</taxon>
        <taxon>Atopomonas</taxon>
    </lineage>
</organism>
<evidence type="ECO:0000259" key="2">
    <source>
        <dbReference type="Pfam" id="PF11845"/>
    </source>
</evidence>
<gene>
    <name evidence="3" type="ORF">SAMN05216214_11645</name>
</gene>
<evidence type="ECO:0000256" key="1">
    <source>
        <dbReference type="SAM" id="SignalP"/>
    </source>
</evidence>
<evidence type="ECO:0000313" key="3">
    <source>
        <dbReference type="EMBL" id="SEL64763.1"/>
    </source>
</evidence>
<feature type="chain" id="PRO_5010172836" description="Tll0287-like domain-containing protein" evidence="1">
    <location>
        <begin position="19"/>
        <end position="181"/>
    </location>
</feature>
<keyword evidence="1" id="KW-0732">Signal</keyword>